<dbReference type="Proteomes" id="UP000615446">
    <property type="component" value="Unassembled WGS sequence"/>
</dbReference>
<sequence>MEPLDAISLYFEQTQYKEWCFSKCLDFLKSKCETLRAFDRQLCQDEFKRHVRSLMNHQAVLKNARNKATRLYNSLEQIFNSKEASTFFKRMDAKALEESKRELLFVKQSLFETEVQLIVEDKNLLSSSVSPSKFSTSEASSTSEVLRKREVEEEVVKLSEKSLRSLTGPDVQCSENIRAIIQCHNELYSQDTLIDLRPNSNFIKHLSSSTLIPYLKELDDRVENLIPSHLHEFLTDFFHQNLTGEDWHIKINDLCCSNQDPLMVSAVRILRRTLPLFIMAFSMGPRNPLLDLTTLEKPHLNSFVHPCLQAALWYISSINYEFGEIGTKNHVKRECADGIGYLNTADKFQLVYVEGSRPNAKDDKELADASKISNNLQKIFLNIIKDNAKCRRRLPKSLAVFGG</sequence>
<dbReference type="EMBL" id="BLAL01000234">
    <property type="protein sequence ID" value="GES94268.1"/>
    <property type="molecule type" value="Genomic_DNA"/>
</dbReference>
<dbReference type="AlphaFoldDB" id="A0A8H3LSU3"/>
<organism evidence="1 2">
    <name type="scientific">Rhizophagus clarus</name>
    <dbReference type="NCBI Taxonomy" id="94130"/>
    <lineage>
        <taxon>Eukaryota</taxon>
        <taxon>Fungi</taxon>
        <taxon>Fungi incertae sedis</taxon>
        <taxon>Mucoromycota</taxon>
        <taxon>Glomeromycotina</taxon>
        <taxon>Glomeromycetes</taxon>
        <taxon>Glomerales</taxon>
        <taxon>Glomeraceae</taxon>
        <taxon>Rhizophagus</taxon>
    </lineage>
</organism>
<name>A0A8H3LSU3_9GLOM</name>
<gene>
    <name evidence="1" type="ORF">RCL2_002101000</name>
</gene>
<evidence type="ECO:0000313" key="1">
    <source>
        <dbReference type="EMBL" id="GES94268.1"/>
    </source>
</evidence>
<reference evidence="1" key="1">
    <citation type="submission" date="2019-10" db="EMBL/GenBank/DDBJ databases">
        <title>Conservation and host-specific expression of non-tandemly repeated heterogenous ribosome RNA gene in arbuscular mycorrhizal fungi.</title>
        <authorList>
            <person name="Maeda T."/>
            <person name="Kobayashi Y."/>
            <person name="Nakagawa T."/>
            <person name="Ezawa T."/>
            <person name="Yamaguchi K."/>
            <person name="Bino T."/>
            <person name="Nishimoto Y."/>
            <person name="Shigenobu S."/>
            <person name="Kawaguchi M."/>
        </authorList>
    </citation>
    <scope>NUCLEOTIDE SEQUENCE</scope>
    <source>
        <strain evidence="1">HR1</strain>
    </source>
</reference>
<proteinExistence type="predicted"/>
<accession>A0A8H3LSU3</accession>
<comment type="caution">
    <text evidence="1">The sequence shown here is derived from an EMBL/GenBank/DDBJ whole genome shotgun (WGS) entry which is preliminary data.</text>
</comment>
<protein>
    <submittedName>
        <fullName evidence="1">Uncharacterized protein</fullName>
    </submittedName>
</protein>
<evidence type="ECO:0000313" key="2">
    <source>
        <dbReference type="Proteomes" id="UP000615446"/>
    </source>
</evidence>
<dbReference type="OrthoDB" id="2345088at2759"/>